<organism evidence="1 2">
    <name type="scientific">Caerostris extrusa</name>
    <name type="common">Bark spider</name>
    <name type="synonym">Caerostris bankana</name>
    <dbReference type="NCBI Taxonomy" id="172846"/>
    <lineage>
        <taxon>Eukaryota</taxon>
        <taxon>Metazoa</taxon>
        <taxon>Ecdysozoa</taxon>
        <taxon>Arthropoda</taxon>
        <taxon>Chelicerata</taxon>
        <taxon>Arachnida</taxon>
        <taxon>Araneae</taxon>
        <taxon>Araneomorphae</taxon>
        <taxon>Entelegynae</taxon>
        <taxon>Araneoidea</taxon>
        <taxon>Araneidae</taxon>
        <taxon>Caerostris</taxon>
    </lineage>
</organism>
<accession>A0AAV4UWS3</accession>
<protein>
    <submittedName>
        <fullName evidence="1">Uncharacterized protein</fullName>
    </submittedName>
</protein>
<dbReference type="EMBL" id="BPLR01013630">
    <property type="protein sequence ID" value="GIY62527.1"/>
    <property type="molecule type" value="Genomic_DNA"/>
</dbReference>
<dbReference type="Proteomes" id="UP001054945">
    <property type="component" value="Unassembled WGS sequence"/>
</dbReference>
<reference evidence="1 2" key="1">
    <citation type="submission" date="2021-06" db="EMBL/GenBank/DDBJ databases">
        <title>Caerostris extrusa draft genome.</title>
        <authorList>
            <person name="Kono N."/>
            <person name="Arakawa K."/>
        </authorList>
    </citation>
    <scope>NUCLEOTIDE SEQUENCE [LARGE SCALE GENOMIC DNA]</scope>
</reference>
<comment type="caution">
    <text evidence="1">The sequence shown here is derived from an EMBL/GenBank/DDBJ whole genome shotgun (WGS) entry which is preliminary data.</text>
</comment>
<gene>
    <name evidence="1" type="ORF">CEXT_237761</name>
</gene>
<sequence length="115" mass="13070">MSSTICSSPADEDQECAGKASVTRKFLQMKGVRRDPLYLQRETRSLSLKSFRVDTSVSILLWAHQSEPQIKSIHLRERNWKMVAFERICWNHMVGIKRGGTLVPLEVAPSALQLS</sequence>
<name>A0AAV4UWS3_CAEEX</name>
<dbReference type="AlphaFoldDB" id="A0AAV4UWS3"/>
<evidence type="ECO:0000313" key="2">
    <source>
        <dbReference type="Proteomes" id="UP001054945"/>
    </source>
</evidence>
<keyword evidence="2" id="KW-1185">Reference proteome</keyword>
<proteinExistence type="predicted"/>
<evidence type="ECO:0000313" key="1">
    <source>
        <dbReference type="EMBL" id="GIY62527.1"/>
    </source>
</evidence>